<name>B0C5B7_ACAM1</name>
<evidence type="ECO:0000259" key="5">
    <source>
        <dbReference type="PROSITE" id="PS50931"/>
    </source>
</evidence>
<dbReference type="SUPFAM" id="SSF53850">
    <property type="entry name" value="Periplasmic binding protein-like II"/>
    <property type="match status" value="1"/>
</dbReference>
<dbReference type="InterPro" id="IPR050389">
    <property type="entry name" value="LysR-type_TF"/>
</dbReference>
<proteinExistence type="inferred from homology"/>
<dbReference type="InterPro" id="IPR037402">
    <property type="entry name" value="YidZ_PBP2"/>
</dbReference>
<dbReference type="InterPro" id="IPR036388">
    <property type="entry name" value="WH-like_DNA-bd_sf"/>
</dbReference>
<dbReference type="InterPro" id="IPR005119">
    <property type="entry name" value="LysR_subst-bd"/>
</dbReference>
<dbReference type="RefSeq" id="WP_012161893.1">
    <property type="nucleotide sequence ID" value="NC_009925.1"/>
</dbReference>
<keyword evidence="7" id="KW-1185">Reference proteome</keyword>
<dbReference type="PANTHER" id="PTHR30118">
    <property type="entry name" value="HTH-TYPE TRANSCRIPTIONAL REGULATOR LEUO-RELATED"/>
    <property type="match status" value="1"/>
</dbReference>
<gene>
    <name evidence="6" type="ordered locus">AM1_1322</name>
</gene>
<dbReference type="InterPro" id="IPR036390">
    <property type="entry name" value="WH_DNA-bd_sf"/>
</dbReference>
<dbReference type="OrthoDB" id="528082at2"/>
<evidence type="ECO:0000313" key="6">
    <source>
        <dbReference type="EMBL" id="ABW26357.1"/>
    </source>
</evidence>
<feature type="domain" description="HTH lysR-type" evidence="5">
    <location>
        <begin position="6"/>
        <end position="63"/>
    </location>
</feature>
<dbReference type="STRING" id="329726.AM1_1322"/>
<dbReference type="EMBL" id="CP000828">
    <property type="protein sequence ID" value="ABW26357.1"/>
    <property type="molecule type" value="Genomic_DNA"/>
</dbReference>
<dbReference type="Proteomes" id="UP000000268">
    <property type="component" value="Chromosome"/>
</dbReference>
<dbReference type="CDD" id="cd08417">
    <property type="entry name" value="PBP2_Nitroaromatics_like"/>
    <property type="match status" value="1"/>
</dbReference>
<evidence type="ECO:0000256" key="4">
    <source>
        <dbReference type="ARBA" id="ARBA00023163"/>
    </source>
</evidence>
<dbReference type="PANTHER" id="PTHR30118:SF15">
    <property type="entry name" value="TRANSCRIPTIONAL REGULATORY PROTEIN"/>
    <property type="match status" value="1"/>
</dbReference>
<comment type="similarity">
    <text evidence="1">Belongs to the LysR transcriptional regulatory family.</text>
</comment>
<organism evidence="6 7">
    <name type="scientific">Acaryochloris marina (strain MBIC 11017)</name>
    <dbReference type="NCBI Taxonomy" id="329726"/>
    <lineage>
        <taxon>Bacteria</taxon>
        <taxon>Bacillati</taxon>
        <taxon>Cyanobacteriota</taxon>
        <taxon>Cyanophyceae</taxon>
        <taxon>Acaryochloridales</taxon>
        <taxon>Acaryochloridaceae</taxon>
        <taxon>Acaryochloris</taxon>
    </lineage>
</organism>
<evidence type="ECO:0000256" key="3">
    <source>
        <dbReference type="ARBA" id="ARBA00023125"/>
    </source>
</evidence>
<dbReference type="Pfam" id="PF03466">
    <property type="entry name" value="LysR_substrate"/>
    <property type="match status" value="1"/>
</dbReference>
<dbReference type="KEGG" id="amr:AM1_1322"/>
<evidence type="ECO:0000256" key="1">
    <source>
        <dbReference type="ARBA" id="ARBA00009437"/>
    </source>
</evidence>
<keyword evidence="4" id="KW-0804">Transcription</keyword>
<evidence type="ECO:0000313" key="7">
    <source>
        <dbReference type="Proteomes" id="UP000000268"/>
    </source>
</evidence>
<evidence type="ECO:0000256" key="2">
    <source>
        <dbReference type="ARBA" id="ARBA00023015"/>
    </source>
</evidence>
<dbReference type="AlphaFoldDB" id="B0C5B7"/>
<dbReference type="PROSITE" id="PS50931">
    <property type="entry name" value="HTH_LYSR"/>
    <property type="match status" value="1"/>
</dbReference>
<dbReference type="SUPFAM" id="SSF46785">
    <property type="entry name" value="Winged helix' DNA-binding domain"/>
    <property type="match status" value="1"/>
</dbReference>
<dbReference type="eggNOG" id="COG0583">
    <property type="taxonomic scope" value="Bacteria"/>
</dbReference>
<accession>B0C5B7</accession>
<keyword evidence="3" id="KW-0238">DNA-binding</keyword>
<dbReference type="Pfam" id="PF00126">
    <property type="entry name" value="HTH_1"/>
    <property type="match status" value="1"/>
</dbReference>
<dbReference type="PRINTS" id="PR00039">
    <property type="entry name" value="HTHLYSR"/>
</dbReference>
<dbReference type="HOGENOM" id="CLU_039613_39_0_3"/>
<dbReference type="GO" id="GO:0003700">
    <property type="term" value="F:DNA-binding transcription factor activity"/>
    <property type="evidence" value="ECO:0007669"/>
    <property type="project" value="InterPro"/>
</dbReference>
<dbReference type="InterPro" id="IPR000847">
    <property type="entry name" value="LysR_HTH_N"/>
</dbReference>
<keyword evidence="2" id="KW-0805">Transcription regulation</keyword>
<protein>
    <submittedName>
        <fullName evidence="6">Transcriptional regulator, LysR-family</fullName>
    </submittedName>
</protein>
<dbReference type="Gene3D" id="3.40.190.10">
    <property type="entry name" value="Periplasmic binding protein-like II"/>
    <property type="match status" value="2"/>
</dbReference>
<reference evidence="6 7" key="1">
    <citation type="journal article" date="2008" name="Proc. Natl. Acad. Sci. U.S.A.">
        <title>Niche adaptation and genome expansion in the chlorophyll d-producing cyanobacterium Acaryochloris marina.</title>
        <authorList>
            <person name="Swingley W.D."/>
            <person name="Chen M."/>
            <person name="Cheung P.C."/>
            <person name="Conrad A.L."/>
            <person name="Dejesa L.C."/>
            <person name="Hao J."/>
            <person name="Honchak B.M."/>
            <person name="Karbach L.E."/>
            <person name="Kurdoglu A."/>
            <person name="Lahiri S."/>
            <person name="Mastrian S.D."/>
            <person name="Miyashita H."/>
            <person name="Page L."/>
            <person name="Ramakrishna P."/>
            <person name="Satoh S."/>
            <person name="Sattley W.M."/>
            <person name="Shimada Y."/>
            <person name="Taylor H.L."/>
            <person name="Tomo T."/>
            <person name="Tsuchiya T."/>
            <person name="Wang Z.T."/>
            <person name="Raymond J."/>
            <person name="Mimuro M."/>
            <person name="Blankenship R.E."/>
            <person name="Touchman J.W."/>
        </authorList>
    </citation>
    <scope>NUCLEOTIDE SEQUENCE [LARGE SCALE GENOMIC DNA]</scope>
    <source>
        <strain evidence="7">MBIC 11017</strain>
    </source>
</reference>
<dbReference type="GO" id="GO:0003677">
    <property type="term" value="F:DNA binding"/>
    <property type="evidence" value="ECO:0007669"/>
    <property type="project" value="UniProtKB-KW"/>
</dbReference>
<dbReference type="Gene3D" id="1.10.10.10">
    <property type="entry name" value="Winged helix-like DNA-binding domain superfamily/Winged helix DNA-binding domain"/>
    <property type="match status" value="1"/>
</dbReference>
<sequence length="300" mass="33844">MDLRGFDLNLLVVLHILLKERSVSKTAERLQLSQPAVSAALNRLRTALKDPILVRDGLQMVPTPRAEQLVEPVQAIVSAIEQTLADPQPFDYSSISRTFRIATNDYGAFVLVPFLMNRMQKIAPHLTFEIWDIALDVETALREGEIDLVIADAWTLRNCKCRKTLFSETFTCLVRQNHPRVDTQLTMDDYLQEKHALVSARGRVTGNVDIALSQQNKQRQVQITLPHILAIPAMMAATDMIVTVATRIANRFAVDYHLQTFPPPITLDGFDIAMAWPHRMDNDTAIRWLRNELVAIGVGL</sequence>